<dbReference type="GeneID" id="93424389"/>
<feature type="domain" description="7,8-dihydro-6-hydroxymethylpterin-pyrophosphokinase" evidence="13">
    <location>
        <begin position="10"/>
        <end position="105"/>
    </location>
</feature>
<evidence type="ECO:0000256" key="2">
    <source>
        <dbReference type="ARBA" id="ARBA00005810"/>
    </source>
</evidence>
<keyword evidence="6" id="KW-0547">Nucleotide-binding</keyword>
<evidence type="ECO:0000256" key="7">
    <source>
        <dbReference type="ARBA" id="ARBA00022777"/>
    </source>
</evidence>
<evidence type="ECO:0000256" key="6">
    <source>
        <dbReference type="ARBA" id="ARBA00022741"/>
    </source>
</evidence>
<reference evidence="15" key="1">
    <citation type="submission" date="2018-02" db="EMBL/GenBank/DDBJ databases">
        <authorList>
            <person name="Clavel T."/>
            <person name="Strowig T."/>
        </authorList>
    </citation>
    <scope>NUCLEOTIDE SEQUENCE [LARGE SCALE GENOMIC DNA]</scope>
    <source>
        <strain evidence="15">DSM 100764</strain>
    </source>
</reference>
<name>A0A2V1IVQ4_9BACT</name>
<dbReference type="GO" id="GO:0046656">
    <property type="term" value="P:folic acid biosynthetic process"/>
    <property type="evidence" value="ECO:0007669"/>
    <property type="project" value="UniProtKB-KW"/>
</dbReference>
<evidence type="ECO:0000256" key="1">
    <source>
        <dbReference type="ARBA" id="ARBA00005051"/>
    </source>
</evidence>
<evidence type="ECO:0000256" key="8">
    <source>
        <dbReference type="ARBA" id="ARBA00022840"/>
    </source>
</evidence>
<protein>
    <recommendedName>
        <fullName evidence="4">2-amino-4-hydroxy-6-hydroxymethyldihydropteridine pyrophosphokinase</fullName>
        <ecNumber evidence="3">2.7.6.3</ecNumber>
    </recommendedName>
    <alternativeName>
        <fullName evidence="11">6-hydroxymethyl-7,8-dihydropterin pyrophosphokinase</fullName>
    </alternativeName>
    <alternativeName>
        <fullName evidence="12">7,8-dihydro-6-hydroxymethylpterin-pyrophosphokinase</fullName>
    </alternativeName>
</protein>
<comment type="pathway">
    <text evidence="1">Cofactor biosynthesis; tetrahydrofolate biosynthesis; 2-amino-4-hydroxy-6-hydroxymethyl-7,8-dihydropteridine diphosphate from 7,8-dihydroneopterin triphosphate: step 4/4.</text>
</comment>
<dbReference type="InterPro" id="IPR000550">
    <property type="entry name" value="Hppk"/>
</dbReference>
<dbReference type="Proteomes" id="UP000244925">
    <property type="component" value="Unassembled WGS sequence"/>
</dbReference>
<comment type="similarity">
    <text evidence="2">Belongs to the HPPK family.</text>
</comment>
<dbReference type="Pfam" id="PF01288">
    <property type="entry name" value="HPPK"/>
    <property type="match status" value="1"/>
</dbReference>
<evidence type="ECO:0000313" key="15">
    <source>
        <dbReference type="Proteomes" id="UP000244925"/>
    </source>
</evidence>
<dbReference type="PANTHER" id="PTHR43071:SF1">
    <property type="entry name" value="2-AMINO-4-HYDROXY-6-HYDROXYMETHYLDIHYDROPTERIDINE PYROPHOSPHOKINASE"/>
    <property type="match status" value="1"/>
</dbReference>
<accession>A0A2V1IVQ4</accession>
<dbReference type="InterPro" id="IPR035907">
    <property type="entry name" value="Hppk_sf"/>
</dbReference>
<dbReference type="GO" id="GO:0016301">
    <property type="term" value="F:kinase activity"/>
    <property type="evidence" value="ECO:0007669"/>
    <property type="project" value="UniProtKB-KW"/>
</dbReference>
<dbReference type="AlphaFoldDB" id="A0A2V1IVQ4"/>
<sequence length="130" mass="14255">MNRVQHHEAVISLGSNVVEAEAMLREAIARLRLIGSEIVVSQFYNTPDISGSGKVYGNAVLSGVFGLDAVSLQSRCKDIENSMGRRLSSSCVVIDIDIVVFDGEVIRPVDYGREYFTIGMDYIKAGRLLD</sequence>
<dbReference type="EC" id="2.7.6.3" evidence="3"/>
<dbReference type="GO" id="GO:0046654">
    <property type="term" value="P:tetrahydrofolate biosynthetic process"/>
    <property type="evidence" value="ECO:0007669"/>
    <property type="project" value="UniProtKB-UniPathway"/>
</dbReference>
<evidence type="ECO:0000256" key="4">
    <source>
        <dbReference type="ARBA" id="ARBA00016218"/>
    </source>
</evidence>
<dbReference type="PANTHER" id="PTHR43071">
    <property type="entry name" value="2-AMINO-4-HYDROXY-6-HYDROXYMETHYLDIHYDROPTERIDINE PYROPHOSPHOKINASE"/>
    <property type="match status" value="1"/>
</dbReference>
<organism evidence="14 15">
    <name type="scientific">Paramuribaculum intestinale</name>
    <dbReference type="NCBI Taxonomy" id="2094151"/>
    <lineage>
        <taxon>Bacteria</taxon>
        <taxon>Pseudomonadati</taxon>
        <taxon>Bacteroidota</taxon>
        <taxon>Bacteroidia</taxon>
        <taxon>Bacteroidales</taxon>
        <taxon>Muribaculaceae</taxon>
        <taxon>Paramuribaculum</taxon>
    </lineage>
</organism>
<keyword evidence="9" id="KW-0289">Folate biosynthesis</keyword>
<dbReference type="EMBL" id="PUBV01000016">
    <property type="protein sequence ID" value="PWB07049.1"/>
    <property type="molecule type" value="Genomic_DNA"/>
</dbReference>
<evidence type="ECO:0000256" key="10">
    <source>
        <dbReference type="ARBA" id="ARBA00029409"/>
    </source>
</evidence>
<dbReference type="GO" id="GO:0003848">
    <property type="term" value="F:2-amino-4-hydroxy-6-hydroxymethyldihydropteridine diphosphokinase activity"/>
    <property type="evidence" value="ECO:0007669"/>
    <property type="project" value="UniProtKB-EC"/>
</dbReference>
<dbReference type="RefSeq" id="WP_107036267.1">
    <property type="nucleotide sequence ID" value="NZ_CAONGC010000030.1"/>
</dbReference>
<evidence type="ECO:0000313" key="14">
    <source>
        <dbReference type="EMBL" id="PWB07049.1"/>
    </source>
</evidence>
<dbReference type="Gene3D" id="3.30.70.560">
    <property type="entry name" value="7,8-Dihydro-6-hydroxymethylpterin-pyrophosphokinase HPPK"/>
    <property type="match status" value="1"/>
</dbReference>
<evidence type="ECO:0000256" key="9">
    <source>
        <dbReference type="ARBA" id="ARBA00022909"/>
    </source>
</evidence>
<dbReference type="SUPFAM" id="SSF55083">
    <property type="entry name" value="6-hydroxymethyl-7,8-dihydropterin pyrophosphokinase, HPPK"/>
    <property type="match status" value="1"/>
</dbReference>
<evidence type="ECO:0000256" key="5">
    <source>
        <dbReference type="ARBA" id="ARBA00022679"/>
    </source>
</evidence>
<evidence type="ECO:0000256" key="3">
    <source>
        <dbReference type="ARBA" id="ARBA00013253"/>
    </source>
</evidence>
<keyword evidence="5" id="KW-0808">Transferase</keyword>
<keyword evidence="7 14" id="KW-0418">Kinase</keyword>
<gene>
    <name evidence="14" type="ORF">C5O25_08255</name>
</gene>
<evidence type="ECO:0000259" key="13">
    <source>
        <dbReference type="Pfam" id="PF01288"/>
    </source>
</evidence>
<dbReference type="UniPathway" id="UPA00077">
    <property type="reaction ID" value="UER00155"/>
</dbReference>
<proteinExistence type="inferred from homology"/>
<comment type="caution">
    <text evidence="14">The sequence shown here is derived from an EMBL/GenBank/DDBJ whole genome shotgun (WGS) entry which is preliminary data.</text>
</comment>
<dbReference type="GO" id="GO:0005524">
    <property type="term" value="F:ATP binding"/>
    <property type="evidence" value="ECO:0007669"/>
    <property type="project" value="UniProtKB-KW"/>
</dbReference>
<keyword evidence="8" id="KW-0067">ATP-binding</keyword>
<evidence type="ECO:0000256" key="11">
    <source>
        <dbReference type="ARBA" id="ARBA00029766"/>
    </source>
</evidence>
<evidence type="ECO:0000256" key="12">
    <source>
        <dbReference type="ARBA" id="ARBA00033413"/>
    </source>
</evidence>
<keyword evidence="15" id="KW-1185">Reference proteome</keyword>
<comment type="function">
    <text evidence="10">Catalyzes the transfer of pyrophosphate from adenosine triphosphate (ATP) to 6-hydroxymethyl-7,8-dihydropterin, an enzymatic step in folate biosynthesis pathway.</text>
</comment>